<feature type="domain" description="Integrase catalytic" evidence="2">
    <location>
        <begin position="1"/>
        <end position="62"/>
    </location>
</feature>
<dbReference type="AlphaFoldDB" id="A0A392SAD3"/>
<dbReference type="InterPro" id="IPR050951">
    <property type="entry name" value="Retrovirus_Pol_polyprotein"/>
</dbReference>
<keyword evidence="1" id="KW-0175">Coiled coil</keyword>
<dbReference type="Gene3D" id="3.30.420.10">
    <property type="entry name" value="Ribonuclease H-like superfamily/Ribonuclease H"/>
    <property type="match status" value="1"/>
</dbReference>
<keyword evidence="4" id="KW-1185">Reference proteome</keyword>
<evidence type="ECO:0000259" key="2">
    <source>
        <dbReference type="PROSITE" id="PS50994"/>
    </source>
</evidence>
<protein>
    <submittedName>
        <fullName evidence="3">Transposon Tf2-1 polyprotein</fullName>
    </submittedName>
</protein>
<dbReference type="InterPro" id="IPR012337">
    <property type="entry name" value="RNaseH-like_sf"/>
</dbReference>
<dbReference type="PANTHER" id="PTHR37984">
    <property type="entry name" value="PROTEIN CBG26694"/>
    <property type="match status" value="1"/>
</dbReference>
<name>A0A392SAD3_9FABA</name>
<dbReference type="GO" id="GO:0015074">
    <property type="term" value="P:DNA integration"/>
    <property type="evidence" value="ECO:0007669"/>
    <property type="project" value="InterPro"/>
</dbReference>
<dbReference type="PROSITE" id="PS50994">
    <property type="entry name" value="INTEGRASE"/>
    <property type="match status" value="1"/>
</dbReference>
<reference evidence="3 4" key="1">
    <citation type="journal article" date="2018" name="Front. Plant Sci.">
        <title>Red Clover (Trifolium pratense) and Zigzag Clover (T. medium) - A Picture of Genomic Similarities and Differences.</title>
        <authorList>
            <person name="Dluhosova J."/>
            <person name="Istvanek J."/>
            <person name="Nedelnik J."/>
            <person name="Repkova J."/>
        </authorList>
    </citation>
    <scope>NUCLEOTIDE SEQUENCE [LARGE SCALE GENOMIC DNA]</scope>
    <source>
        <strain evidence="4">cv. 10/8</strain>
        <tissue evidence="3">Leaf</tissue>
    </source>
</reference>
<comment type="caution">
    <text evidence="3">The sequence shown here is derived from an EMBL/GenBank/DDBJ whole genome shotgun (WGS) entry which is preliminary data.</text>
</comment>
<evidence type="ECO:0000313" key="4">
    <source>
        <dbReference type="Proteomes" id="UP000265520"/>
    </source>
</evidence>
<feature type="coiled-coil region" evidence="1">
    <location>
        <begin position="76"/>
        <end position="103"/>
    </location>
</feature>
<dbReference type="Proteomes" id="UP000265520">
    <property type="component" value="Unassembled WGS sequence"/>
</dbReference>
<sequence length="109" mass="12761">YHPQSDGQTEAVSKVLQQYLRCFVHDQPKKWGKYLHWAEWHYNTAIHTSTGYSPFQVMYGKHPPSLPQYLPGTSQLEALDSELKNREIILQNLKKKLLKAQQNMKTYAD</sequence>
<dbReference type="InterPro" id="IPR001584">
    <property type="entry name" value="Integrase_cat-core"/>
</dbReference>
<dbReference type="PANTHER" id="PTHR37984:SF5">
    <property type="entry name" value="PROTEIN NYNRIN-LIKE"/>
    <property type="match status" value="1"/>
</dbReference>
<dbReference type="InterPro" id="IPR036397">
    <property type="entry name" value="RNaseH_sf"/>
</dbReference>
<feature type="non-terminal residue" evidence="3">
    <location>
        <position position="109"/>
    </location>
</feature>
<dbReference type="SUPFAM" id="SSF53098">
    <property type="entry name" value="Ribonuclease H-like"/>
    <property type="match status" value="1"/>
</dbReference>
<feature type="non-terminal residue" evidence="3">
    <location>
        <position position="1"/>
    </location>
</feature>
<dbReference type="EMBL" id="LXQA010335774">
    <property type="protein sequence ID" value="MCI44825.1"/>
    <property type="molecule type" value="Genomic_DNA"/>
</dbReference>
<organism evidence="3 4">
    <name type="scientific">Trifolium medium</name>
    <dbReference type="NCBI Taxonomy" id="97028"/>
    <lineage>
        <taxon>Eukaryota</taxon>
        <taxon>Viridiplantae</taxon>
        <taxon>Streptophyta</taxon>
        <taxon>Embryophyta</taxon>
        <taxon>Tracheophyta</taxon>
        <taxon>Spermatophyta</taxon>
        <taxon>Magnoliopsida</taxon>
        <taxon>eudicotyledons</taxon>
        <taxon>Gunneridae</taxon>
        <taxon>Pentapetalae</taxon>
        <taxon>rosids</taxon>
        <taxon>fabids</taxon>
        <taxon>Fabales</taxon>
        <taxon>Fabaceae</taxon>
        <taxon>Papilionoideae</taxon>
        <taxon>50 kb inversion clade</taxon>
        <taxon>NPAAA clade</taxon>
        <taxon>Hologalegina</taxon>
        <taxon>IRL clade</taxon>
        <taxon>Trifolieae</taxon>
        <taxon>Trifolium</taxon>
    </lineage>
</organism>
<evidence type="ECO:0000256" key="1">
    <source>
        <dbReference type="SAM" id="Coils"/>
    </source>
</evidence>
<accession>A0A392SAD3</accession>
<evidence type="ECO:0000313" key="3">
    <source>
        <dbReference type="EMBL" id="MCI44825.1"/>
    </source>
</evidence>
<proteinExistence type="predicted"/>
<dbReference type="GO" id="GO:0003676">
    <property type="term" value="F:nucleic acid binding"/>
    <property type="evidence" value="ECO:0007669"/>
    <property type="project" value="InterPro"/>
</dbReference>